<dbReference type="Proteomes" id="UP000236735">
    <property type="component" value="Unassembled WGS sequence"/>
</dbReference>
<sequence>MTKKQRKTMIEQWVTQINPKAILRAADARCGARYAVYVVEKPGEFGTRCTDYLPLEQLEQYLLGVFYASEFNRLIGKKSA</sequence>
<name>A0A1H5X835_XYLRU</name>
<evidence type="ECO:0000313" key="2">
    <source>
        <dbReference type="Proteomes" id="UP000236735"/>
    </source>
</evidence>
<gene>
    <name evidence="1" type="ORF">SAMN05216354_2693</name>
</gene>
<evidence type="ECO:0000313" key="1">
    <source>
        <dbReference type="EMBL" id="SEG07898.1"/>
    </source>
</evidence>
<proteinExistence type="predicted"/>
<dbReference type="AlphaFoldDB" id="A0A1H5X835"/>
<dbReference type="EMBL" id="FNUV01000008">
    <property type="protein sequence ID" value="SEG07898.1"/>
    <property type="molecule type" value="Genomic_DNA"/>
</dbReference>
<accession>A0A1H5X835</accession>
<organism evidence="1 2">
    <name type="scientific">Xylanibacter ruminicola</name>
    <name type="common">Prevotella ruminicola</name>
    <dbReference type="NCBI Taxonomy" id="839"/>
    <lineage>
        <taxon>Bacteria</taxon>
        <taxon>Pseudomonadati</taxon>
        <taxon>Bacteroidota</taxon>
        <taxon>Bacteroidia</taxon>
        <taxon>Bacteroidales</taxon>
        <taxon>Prevotellaceae</taxon>
        <taxon>Xylanibacter</taxon>
    </lineage>
</organism>
<protein>
    <submittedName>
        <fullName evidence="1">Uncharacterized protein</fullName>
    </submittedName>
</protein>
<reference evidence="1 2" key="1">
    <citation type="submission" date="2016-10" db="EMBL/GenBank/DDBJ databases">
        <authorList>
            <person name="de Groot N.N."/>
        </authorList>
    </citation>
    <scope>NUCLEOTIDE SEQUENCE [LARGE SCALE GENOMIC DNA]</scope>
    <source>
        <strain evidence="1 2">AR32</strain>
    </source>
</reference>